<accession>A0A7U6GG96</accession>
<evidence type="ECO:0000313" key="8">
    <source>
        <dbReference type="EMBL" id="BAO43063.1"/>
    </source>
</evidence>
<dbReference type="Proteomes" id="UP000031631">
    <property type="component" value="Chromosome"/>
</dbReference>
<reference evidence="8 9" key="1">
    <citation type="journal article" date="2014" name="PLoS ONE">
        <title>Physiological and genomic features of a novel sulfur-oxidizing gammaproteobacterium belonging to a previously uncultivated symbiotic lineage isolated from a hydrothermal vent.</title>
        <authorList>
            <person name="Nunoura T."/>
            <person name="Takaki Y."/>
            <person name="Kazama H."/>
            <person name="Kakuta J."/>
            <person name="Shimamura S."/>
            <person name="Makita H."/>
            <person name="Hirai M."/>
            <person name="Miyazaki M."/>
            <person name="Takai K."/>
        </authorList>
    </citation>
    <scope>NUCLEOTIDE SEQUENCE [LARGE SCALE GENOMIC DNA]</scope>
    <source>
        <strain evidence="8 9">Hiromi1</strain>
    </source>
</reference>
<organism evidence="8 9">
    <name type="scientific">Thiolapillus brandeum</name>
    <dbReference type="NCBI Taxonomy" id="1076588"/>
    <lineage>
        <taxon>Bacteria</taxon>
        <taxon>Pseudomonadati</taxon>
        <taxon>Pseudomonadota</taxon>
        <taxon>Gammaproteobacteria</taxon>
        <taxon>Chromatiales</taxon>
        <taxon>Sedimenticolaceae</taxon>
        <taxon>Thiolapillus</taxon>
    </lineage>
</organism>
<dbReference type="InterPro" id="IPR011051">
    <property type="entry name" value="RmlC_Cupin_sf"/>
</dbReference>
<dbReference type="InterPro" id="IPR014710">
    <property type="entry name" value="RmlC-like_jellyroll"/>
</dbReference>
<dbReference type="GO" id="GO:0019305">
    <property type="term" value="P:dTDP-rhamnose biosynthetic process"/>
    <property type="evidence" value="ECO:0007669"/>
    <property type="project" value="UniProtKB-UniRule"/>
</dbReference>
<dbReference type="UniPathway" id="UPA00124"/>
<evidence type="ECO:0000313" key="9">
    <source>
        <dbReference type="Proteomes" id="UP000031631"/>
    </source>
</evidence>
<evidence type="ECO:0000256" key="5">
    <source>
        <dbReference type="PIRSR" id="PIRSR600888-1"/>
    </source>
</evidence>
<comment type="subunit">
    <text evidence="7">Homodimer.</text>
</comment>
<evidence type="ECO:0000256" key="6">
    <source>
        <dbReference type="PIRSR" id="PIRSR600888-3"/>
    </source>
</evidence>
<evidence type="ECO:0000256" key="2">
    <source>
        <dbReference type="ARBA" id="ARBA00001997"/>
    </source>
</evidence>
<dbReference type="PANTHER" id="PTHR21047">
    <property type="entry name" value="DTDP-6-DEOXY-D-GLUCOSE-3,5 EPIMERASE"/>
    <property type="match status" value="1"/>
</dbReference>
<dbReference type="GO" id="GO:0000271">
    <property type="term" value="P:polysaccharide biosynthetic process"/>
    <property type="evidence" value="ECO:0007669"/>
    <property type="project" value="TreeGrafter"/>
</dbReference>
<evidence type="ECO:0000256" key="1">
    <source>
        <dbReference type="ARBA" id="ARBA00001298"/>
    </source>
</evidence>
<dbReference type="CDD" id="cd00438">
    <property type="entry name" value="cupin_RmlC"/>
    <property type="match status" value="1"/>
</dbReference>
<evidence type="ECO:0000256" key="3">
    <source>
        <dbReference type="ARBA" id="ARBA00012098"/>
    </source>
</evidence>
<keyword evidence="7 8" id="KW-0413">Isomerase</keyword>
<dbReference type="EMBL" id="AP012273">
    <property type="protein sequence ID" value="BAO43063.1"/>
    <property type="molecule type" value="Genomic_DNA"/>
</dbReference>
<sequence>MNVLETDIPGVLVIEPDLHGDDRGWFMETWQERRYAEAGIRGPFVQDNMAHSRHGILRGLHLQHPHAQGKLVQVVLGEVFDVAVDVRRGSPHFGKWVGVILSGEDHRQLWVPPGFAHGYLVTSNEAVFSYKCTEYYHPETDLSIRWDDPEIGIDWPIVGHPSLSEKDASALLLKDVPPDRLPEYTP</sequence>
<dbReference type="EC" id="5.1.3.13" evidence="3 7"/>
<keyword evidence="9" id="KW-1185">Reference proteome</keyword>
<evidence type="ECO:0000256" key="4">
    <source>
        <dbReference type="ARBA" id="ARBA00019595"/>
    </source>
</evidence>
<protein>
    <recommendedName>
        <fullName evidence="4 7">dTDP-4-dehydrorhamnose 3,5-epimerase</fullName>
        <ecNumber evidence="3 7">5.1.3.13</ecNumber>
    </recommendedName>
    <alternativeName>
        <fullName evidence="7">Thymidine diphospho-4-keto-rhamnose 3,5-epimerase</fullName>
    </alternativeName>
</protein>
<dbReference type="KEGG" id="tbn:TBH_C0115"/>
<feature type="active site" description="Proton acceptor" evidence="5">
    <location>
        <position position="61"/>
    </location>
</feature>
<dbReference type="InterPro" id="IPR000888">
    <property type="entry name" value="RmlC-like"/>
</dbReference>
<dbReference type="RefSeq" id="WP_041064295.1">
    <property type="nucleotide sequence ID" value="NZ_AP012273.1"/>
</dbReference>
<dbReference type="NCBIfam" id="TIGR01221">
    <property type="entry name" value="rmlC"/>
    <property type="match status" value="1"/>
</dbReference>
<comment type="catalytic activity">
    <reaction evidence="1 7">
        <text>dTDP-4-dehydro-6-deoxy-alpha-D-glucose = dTDP-4-dehydro-beta-L-rhamnose</text>
        <dbReference type="Rhea" id="RHEA:16969"/>
        <dbReference type="ChEBI" id="CHEBI:57649"/>
        <dbReference type="ChEBI" id="CHEBI:62830"/>
        <dbReference type="EC" id="5.1.3.13"/>
    </reaction>
</comment>
<proteinExistence type="inferred from homology"/>
<dbReference type="SUPFAM" id="SSF51182">
    <property type="entry name" value="RmlC-like cupins"/>
    <property type="match status" value="1"/>
</dbReference>
<feature type="active site" description="Proton donor" evidence="5">
    <location>
        <position position="130"/>
    </location>
</feature>
<feature type="site" description="Participates in a stacking interaction with the thymidine ring of dTDP-4-oxo-6-deoxyglucose" evidence="6">
    <location>
        <position position="136"/>
    </location>
</feature>
<dbReference type="OrthoDB" id="9800680at2"/>
<gene>
    <name evidence="8" type="primary">rfbC</name>
    <name evidence="8" type="ORF">TBH_C0115</name>
</gene>
<dbReference type="GO" id="GO:0005829">
    <property type="term" value="C:cytosol"/>
    <property type="evidence" value="ECO:0007669"/>
    <property type="project" value="TreeGrafter"/>
</dbReference>
<dbReference type="Pfam" id="PF00908">
    <property type="entry name" value="dTDP_sugar_isom"/>
    <property type="match status" value="1"/>
</dbReference>
<evidence type="ECO:0000256" key="7">
    <source>
        <dbReference type="RuleBase" id="RU364069"/>
    </source>
</evidence>
<dbReference type="AlphaFoldDB" id="A0A7U6GG96"/>
<comment type="pathway">
    <text evidence="7">Carbohydrate biosynthesis; dTDP-L-rhamnose biosynthesis.</text>
</comment>
<comment type="similarity">
    <text evidence="7">Belongs to the dTDP-4-dehydrorhamnose 3,5-epimerase family.</text>
</comment>
<comment type="function">
    <text evidence="2 7">Catalyzes the epimerization of the C3' and C5'positions of dTDP-6-deoxy-D-xylo-4-hexulose, forming dTDP-6-deoxy-L-lyxo-4-hexulose.</text>
</comment>
<dbReference type="PANTHER" id="PTHR21047:SF2">
    <property type="entry name" value="THYMIDINE DIPHOSPHO-4-KETO-RHAMNOSE 3,5-EPIMERASE"/>
    <property type="match status" value="1"/>
</dbReference>
<name>A0A7U6GG96_9GAMM</name>
<dbReference type="Gene3D" id="2.60.120.10">
    <property type="entry name" value="Jelly Rolls"/>
    <property type="match status" value="1"/>
</dbReference>
<dbReference type="GO" id="GO:0008830">
    <property type="term" value="F:dTDP-4-dehydrorhamnose 3,5-epimerase activity"/>
    <property type="evidence" value="ECO:0007669"/>
    <property type="project" value="UniProtKB-UniRule"/>
</dbReference>